<dbReference type="PANTHER" id="PTHR32285">
    <property type="entry name" value="PROTEIN TRICHOME BIREFRINGENCE-LIKE 9-RELATED"/>
    <property type="match status" value="1"/>
</dbReference>
<dbReference type="InterPro" id="IPR025846">
    <property type="entry name" value="TBL_N"/>
</dbReference>
<evidence type="ECO:0000313" key="10">
    <source>
        <dbReference type="EMBL" id="KAF2313741.1"/>
    </source>
</evidence>
<dbReference type="Pfam" id="PF13839">
    <property type="entry name" value="PC-Esterase"/>
    <property type="match status" value="1"/>
</dbReference>
<comment type="subcellular location">
    <subcellularLocation>
        <location evidence="1">Membrane</location>
        <topology evidence="1">Single-pass membrane protein</topology>
    </subcellularLocation>
</comment>
<dbReference type="AlphaFoldDB" id="A0A6A6MJ12"/>
<dbReference type="GO" id="GO:0016020">
    <property type="term" value="C:membrane"/>
    <property type="evidence" value="ECO:0007669"/>
    <property type="project" value="UniProtKB-SubCell"/>
</dbReference>
<evidence type="ECO:0000256" key="1">
    <source>
        <dbReference type="ARBA" id="ARBA00004167"/>
    </source>
</evidence>
<sequence>MKFHATELSSGNSSQKRLFLIAFTLIFLTIIPLYLLKNSRSPLPSHSVNISDLRSRERVKECDIFTGKWVPYLRGPYYTNATCNLIIDQQNCMKFGRPDTEFMKWRWRPEECELPFFNTVQFLGLVRGKSMAFVGDSVGRNQMQSLLCLLASVVHPVDVSHKYTSDTTYFRYWFYSDYRFTLATLWSPFLVKSCDADPSGHSLNSLMNLYLDQADKAWASQIENFDYVVISAGQWFFRPLIYYLNGQIVSCHNCNKENITAVTKYYGYRMAFRTAFRTLLRLKGFKGITFLRTFSPSHFENGAWNAGGSCPRTKPYTSEEMKLEDYNLEFYLTQVEELKKAEKEGRKRGLKFVLLATTEAMLLRPDGHPNHYGHSLHWNVTVADCVHWCLPGPIDTWNEFLLYVIKREAQRSFRAYKDNHPVVFKSTVAAIEILAAAEAKSASRGFRS</sequence>
<dbReference type="GO" id="GO:0016413">
    <property type="term" value="F:O-acetyltransferase activity"/>
    <property type="evidence" value="ECO:0007669"/>
    <property type="project" value="InterPro"/>
</dbReference>
<evidence type="ECO:0000256" key="7">
    <source>
        <dbReference type="SAM" id="Phobius"/>
    </source>
</evidence>
<evidence type="ECO:0000256" key="2">
    <source>
        <dbReference type="ARBA" id="ARBA00007727"/>
    </source>
</evidence>
<comment type="similarity">
    <text evidence="2">Belongs to the PC-esterase family. TBL subfamily.</text>
</comment>
<evidence type="ECO:0000259" key="9">
    <source>
        <dbReference type="Pfam" id="PF14416"/>
    </source>
</evidence>
<feature type="domain" description="Trichome birefringence-like N-terminal" evidence="9">
    <location>
        <begin position="60"/>
        <end position="113"/>
    </location>
</feature>
<proteinExistence type="inferred from homology"/>
<feature type="transmembrane region" description="Helical" evidence="7">
    <location>
        <begin position="18"/>
        <end position="36"/>
    </location>
</feature>
<dbReference type="PANTHER" id="PTHR32285:SF13">
    <property type="entry name" value="TRICHOME BIREFRINGENCE-LIKE N-TERMINAL DOMAIN-CONTAINING PROTEIN"/>
    <property type="match status" value="1"/>
</dbReference>
<keyword evidence="4" id="KW-0735">Signal-anchor</keyword>
<dbReference type="InterPro" id="IPR029962">
    <property type="entry name" value="TBL"/>
</dbReference>
<evidence type="ECO:0000256" key="6">
    <source>
        <dbReference type="ARBA" id="ARBA00023136"/>
    </source>
</evidence>
<keyword evidence="5 7" id="KW-1133">Transmembrane helix</keyword>
<keyword evidence="11" id="KW-1185">Reference proteome</keyword>
<evidence type="ECO:0000256" key="4">
    <source>
        <dbReference type="ARBA" id="ARBA00022968"/>
    </source>
</evidence>
<protein>
    <submittedName>
        <fullName evidence="10">Uncharacterized protein</fullName>
    </submittedName>
</protein>
<evidence type="ECO:0000256" key="5">
    <source>
        <dbReference type="ARBA" id="ARBA00022989"/>
    </source>
</evidence>
<dbReference type="GO" id="GO:0005794">
    <property type="term" value="C:Golgi apparatus"/>
    <property type="evidence" value="ECO:0007669"/>
    <property type="project" value="TreeGrafter"/>
</dbReference>
<keyword evidence="6 7" id="KW-0472">Membrane</keyword>
<accession>A0A6A6MJ12</accession>
<dbReference type="EMBL" id="JAAGAX010000005">
    <property type="protein sequence ID" value="KAF2313741.1"/>
    <property type="molecule type" value="Genomic_DNA"/>
</dbReference>
<evidence type="ECO:0000313" key="11">
    <source>
        <dbReference type="Proteomes" id="UP000467840"/>
    </source>
</evidence>
<dbReference type="Proteomes" id="UP000467840">
    <property type="component" value="Chromosome 15"/>
</dbReference>
<keyword evidence="3 7" id="KW-0812">Transmembrane</keyword>
<gene>
    <name evidence="10" type="ORF">GH714_013086</name>
</gene>
<reference evidence="10 11" key="1">
    <citation type="journal article" date="2020" name="Mol. Plant">
        <title>The Chromosome-Based Rubber Tree Genome Provides New Insights into Spurge Genome Evolution and Rubber Biosynthesis.</title>
        <authorList>
            <person name="Liu J."/>
            <person name="Shi C."/>
            <person name="Shi C.C."/>
            <person name="Li W."/>
            <person name="Zhang Q.J."/>
            <person name="Zhang Y."/>
            <person name="Li K."/>
            <person name="Lu H.F."/>
            <person name="Shi C."/>
            <person name="Zhu S.T."/>
            <person name="Xiao Z.Y."/>
            <person name="Nan H."/>
            <person name="Yue Y."/>
            <person name="Zhu X.G."/>
            <person name="Wu Y."/>
            <person name="Hong X.N."/>
            <person name="Fan G.Y."/>
            <person name="Tong Y."/>
            <person name="Zhang D."/>
            <person name="Mao C.L."/>
            <person name="Liu Y.L."/>
            <person name="Hao S.J."/>
            <person name="Liu W.Q."/>
            <person name="Lv M.Q."/>
            <person name="Zhang H.B."/>
            <person name="Liu Y."/>
            <person name="Hu-Tang G.R."/>
            <person name="Wang J.P."/>
            <person name="Wang J.H."/>
            <person name="Sun Y.H."/>
            <person name="Ni S.B."/>
            <person name="Chen W.B."/>
            <person name="Zhang X.C."/>
            <person name="Jiao Y.N."/>
            <person name="Eichler E.E."/>
            <person name="Li G.H."/>
            <person name="Liu X."/>
            <person name="Gao L.Z."/>
        </authorList>
    </citation>
    <scope>NUCLEOTIDE SEQUENCE [LARGE SCALE GENOMIC DNA]</scope>
    <source>
        <strain evidence="11">cv. GT1</strain>
        <tissue evidence="10">Leaf</tissue>
    </source>
</reference>
<evidence type="ECO:0000256" key="3">
    <source>
        <dbReference type="ARBA" id="ARBA00022692"/>
    </source>
</evidence>
<feature type="domain" description="Trichome birefringence-like C-terminal" evidence="8">
    <location>
        <begin position="114"/>
        <end position="402"/>
    </location>
</feature>
<comment type="caution">
    <text evidence="10">The sequence shown here is derived from an EMBL/GenBank/DDBJ whole genome shotgun (WGS) entry which is preliminary data.</text>
</comment>
<organism evidence="10 11">
    <name type="scientific">Hevea brasiliensis</name>
    <name type="common">Para rubber tree</name>
    <name type="synonym">Siphonia brasiliensis</name>
    <dbReference type="NCBI Taxonomy" id="3981"/>
    <lineage>
        <taxon>Eukaryota</taxon>
        <taxon>Viridiplantae</taxon>
        <taxon>Streptophyta</taxon>
        <taxon>Embryophyta</taxon>
        <taxon>Tracheophyta</taxon>
        <taxon>Spermatophyta</taxon>
        <taxon>Magnoliopsida</taxon>
        <taxon>eudicotyledons</taxon>
        <taxon>Gunneridae</taxon>
        <taxon>Pentapetalae</taxon>
        <taxon>rosids</taxon>
        <taxon>fabids</taxon>
        <taxon>Malpighiales</taxon>
        <taxon>Euphorbiaceae</taxon>
        <taxon>Crotonoideae</taxon>
        <taxon>Micrandreae</taxon>
        <taxon>Hevea</taxon>
    </lineage>
</organism>
<dbReference type="InterPro" id="IPR026057">
    <property type="entry name" value="TBL_C"/>
</dbReference>
<name>A0A6A6MJ12_HEVBR</name>
<dbReference type="Pfam" id="PF14416">
    <property type="entry name" value="PMR5N"/>
    <property type="match status" value="1"/>
</dbReference>
<evidence type="ECO:0000259" key="8">
    <source>
        <dbReference type="Pfam" id="PF13839"/>
    </source>
</evidence>